<protein>
    <submittedName>
        <fullName evidence="2">Uncharacterized protein</fullName>
    </submittedName>
</protein>
<name>A0A7D5ZA61_9HYPO</name>
<dbReference type="KEGG" id="mbrn:90967995"/>
<evidence type="ECO:0000313" key="3">
    <source>
        <dbReference type="Proteomes" id="UP000510686"/>
    </source>
</evidence>
<dbReference type="PANTHER" id="PTHR34693:SF2">
    <property type="entry name" value="DUF3602 DOMAIN-CONTAINING PROTEIN"/>
    <property type="match status" value="1"/>
</dbReference>
<dbReference type="InterPro" id="IPR053203">
    <property type="entry name" value="Cisplatin_resist-associated"/>
</dbReference>
<keyword evidence="3" id="KW-1185">Reference proteome</keyword>
<proteinExistence type="predicted"/>
<feature type="region of interest" description="Disordered" evidence="1">
    <location>
        <begin position="1"/>
        <end position="137"/>
    </location>
</feature>
<dbReference type="EMBL" id="CP058935">
    <property type="protein sequence ID" value="QLI70889.1"/>
    <property type="molecule type" value="Genomic_DNA"/>
</dbReference>
<dbReference type="RefSeq" id="XP_065987117.1">
    <property type="nucleotide sequence ID" value="XM_066131093.1"/>
</dbReference>
<gene>
    <name evidence="2" type="ORF">G6M90_00g078780</name>
</gene>
<dbReference type="OrthoDB" id="5424462at2759"/>
<evidence type="ECO:0000256" key="1">
    <source>
        <dbReference type="SAM" id="MobiDB-lite"/>
    </source>
</evidence>
<sequence length="137" mass="13855">MPYLVTEPAPSTTSYVRCGRGGAGNTFRAQAAPPREVSSPSSAAAPSPSRFFSGIGGAGNAHSASERPPATASLDDAVRRAAARDSAPVGYCGRGGAGNVYRRKESDASSSSCASSVRSSGSSTAKLWSRVSSLGRQ</sequence>
<dbReference type="Pfam" id="PF12223">
    <property type="entry name" value="DUF3602"/>
    <property type="match status" value="1"/>
</dbReference>
<dbReference type="AlphaFoldDB" id="A0A7D5ZA61"/>
<evidence type="ECO:0000313" key="2">
    <source>
        <dbReference type="EMBL" id="QLI70889.1"/>
    </source>
</evidence>
<feature type="compositionally biased region" description="Low complexity" evidence="1">
    <location>
        <begin position="108"/>
        <end position="125"/>
    </location>
</feature>
<organism evidence="2 3">
    <name type="scientific">Metarhizium brunneum</name>
    <dbReference type="NCBI Taxonomy" id="500148"/>
    <lineage>
        <taxon>Eukaryota</taxon>
        <taxon>Fungi</taxon>
        <taxon>Dikarya</taxon>
        <taxon>Ascomycota</taxon>
        <taxon>Pezizomycotina</taxon>
        <taxon>Sordariomycetes</taxon>
        <taxon>Hypocreomycetidae</taxon>
        <taxon>Hypocreales</taxon>
        <taxon>Clavicipitaceae</taxon>
        <taxon>Metarhizium</taxon>
    </lineage>
</organism>
<accession>A0A7D5ZA61</accession>
<dbReference type="GeneID" id="90967995"/>
<dbReference type="InterPro" id="IPR022024">
    <property type="entry name" value="DUF3602"/>
</dbReference>
<dbReference type="Proteomes" id="UP000510686">
    <property type="component" value="Chromosome 4"/>
</dbReference>
<reference evidence="2 3" key="1">
    <citation type="submission" date="2020-07" db="EMBL/GenBank/DDBJ databases">
        <title>Telomere length de novo assembly of all 7 chromosomes of the fungus, Metarhizium brunneum, using a novel assembly pipeline.</title>
        <authorList>
            <person name="Saud z."/>
            <person name="Kortsinoglou A."/>
            <person name="Kouvelis V.N."/>
            <person name="Butt T.M."/>
        </authorList>
    </citation>
    <scope>NUCLEOTIDE SEQUENCE [LARGE SCALE GENOMIC DNA]</scope>
    <source>
        <strain evidence="2 3">4556</strain>
    </source>
</reference>
<feature type="compositionally biased region" description="Low complexity" evidence="1">
    <location>
        <begin position="31"/>
        <end position="53"/>
    </location>
</feature>
<dbReference type="PANTHER" id="PTHR34693">
    <property type="entry name" value="PROTEIN PAR32"/>
    <property type="match status" value="1"/>
</dbReference>